<protein>
    <recommendedName>
        <fullName evidence="4">ABC transporter permease</fullName>
    </recommendedName>
</protein>
<evidence type="ECO:0000256" key="1">
    <source>
        <dbReference type="SAM" id="Phobius"/>
    </source>
</evidence>
<keyword evidence="1" id="KW-1133">Transmembrane helix</keyword>
<reference evidence="2 3" key="1">
    <citation type="submission" date="2022-06" db="EMBL/GenBank/DDBJ databases">
        <title>Genomic Encyclopedia of Archaeal and Bacterial Type Strains, Phase II (KMG-II): from individual species to whole genera.</title>
        <authorList>
            <person name="Goeker M."/>
        </authorList>
    </citation>
    <scope>NUCLEOTIDE SEQUENCE [LARGE SCALE GENOMIC DNA]</scope>
    <source>
        <strain evidence="2 3">DSM 40477</strain>
    </source>
</reference>
<evidence type="ECO:0000313" key="2">
    <source>
        <dbReference type="EMBL" id="MCP2261314.1"/>
    </source>
</evidence>
<sequence length="443" mass="48699">MSNYFPATGRRRSSSSVGSALIVPAAAKTVFGVLLAVLVVVVWQQLDDLERRQELSARWGDLENYAVFYPRLIGNDRDEIETRGHASKIVEARDLYPVLEKAGALYVDAGSYEPGIPQDPPPPMPRPPIRVNTNYLKKYPILDSSGSPINVADHEQAWVVAIPEKFKSREAELRKFLRATRTGGAGFEGAVQAQERMLREPVPQQFTRQEVRIIWTASEQKVFSFNSKVSPDTGNMIVDPVIEIMTPANSMTVDRLNAITGGMNPSLKVHVEGDPAATLREITPLLKKLNLDDNLQHLVTPQEAMLTEVSDIRSGLSWVAAFAVGSLLVMLVLNVTMVVIGSDRLQRRIIVRRLHGIGFTRAYRELLTILGGTWLGQAVLAVAVGMLLGMRSSSPPGVGATMFAQVPRVLAVLVVSLLIEALFVIVTAGIVERRNAVKRLKEL</sequence>
<dbReference type="EMBL" id="JAMTCP010000039">
    <property type="protein sequence ID" value="MCP2261314.1"/>
    <property type="molecule type" value="Genomic_DNA"/>
</dbReference>
<evidence type="ECO:0008006" key="4">
    <source>
        <dbReference type="Google" id="ProtNLM"/>
    </source>
</evidence>
<feature type="transmembrane region" description="Helical" evidence="1">
    <location>
        <begin position="21"/>
        <end position="43"/>
    </location>
</feature>
<gene>
    <name evidence="2" type="ORF">LX15_005035</name>
</gene>
<feature type="transmembrane region" description="Helical" evidence="1">
    <location>
        <begin position="315"/>
        <end position="341"/>
    </location>
</feature>
<name>A0ABT1I0L3_STRSD</name>
<accession>A0ABT1I0L3</accession>
<dbReference type="Proteomes" id="UP001205311">
    <property type="component" value="Unassembled WGS sequence"/>
</dbReference>
<keyword evidence="1" id="KW-0472">Membrane</keyword>
<proteinExistence type="predicted"/>
<comment type="caution">
    <text evidence="2">The sequence shown here is derived from an EMBL/GenBank/DDBJ whole genome shotgun (WGS) entry which is preliminary data.</text>
</comment>
<keyword evidence="1" id="KW-0812">Transmembrane</keyword>
<keyword evidence="3" id="KW-1185">Reference proteome</keyword>
<organism evidence="2 3">
    <name type="scientific">Streptoalloteichus tenebrarius (strain ATCC 17920 / DSM 40477 / JCM 4838 / CBS 697.72 / NBRC 16177 / NCIMB 11028 / NRRL B-12390 / A12253. 1 / ISP 5477)</name>
    <name type="common">Streptomyces tenebrarius</name>
    <dbReference type="NCBI Taxonomy" id="1933"/>
    <lineage>
        <taxon>Bacteria</taxon>
        <taxon>Bacillati</taxon>
        <taxon>Actinomycetota</taxon>
        <taxon>Actinomycetes</taxon>
        <taxon>Pseudonocardiales</taxon>
        <taxon>Pseudonocardiaceae</taxon>
        <taxon>Streptoalloteichus</taxon>
    </lineage>
</organism>
<evidence type="ECO:0000313" key="3">
    <source>
        <dbReference type="Proteomes" id="UP001205311"/>
    </source>
</evidence>
<feature type="transmembrane region" description="Helical" evidence="1">
    <location>
        <begin position="409"/>
        <end position="431"/>
    </location>
</feature>
<feature type="transmembrane region" description="Helical" evidence="1">
    <location>
        <begin position="362"/>
        <end position="389"/>
    </location>
</feature>